<gene>
    <name evidence="7" type="ORF">RG47T_5004</name>
</gene>
<proteinExistence type="predicted"/>
<dbReference type="GO" id="GO:0005886">
    <property type="term" value="C:plasma membrane"/>
    <property type="evidence" value="ECO:0007669"/>
    <property type="project" value="UniProtKB-SubCell"/>
</dbReference>
<feature type="transmembrane region" description="Helical" evidence="6">
    <location>
        <begin position="411"/>
        <end position="431"/>
    </location>
</feature>
<evidence type="ECO:0000256" key="2">
    <source>
        <dbReference type="ARBA" id="ARBA00022475"/>
    </source>
</evidence>
<evidence type="ECO:0000313" key="8">
    <source>
        <dbReference type="Proteomes" id="UP000186720"/>
    </source>
</evidence>
<evidence type="ECO:0000256" key="4">
    <source>
        <dbReference type="ARBA" id="ARBA00022989"/>
    </source>
</evidence>
<evidence type="ECO:0000256" key="3">
    <source>
        <dbReference type="ARBA" id="ARBA00022692"/>
    </source>
</evidence>
<keyword evidence="8" id="KW-1185">Reference proteome</keyword>
<feature type="transmembrane region" description="Helical" evidence="6">
    <location>
        <begin position="198"/>
        <end position="218"/>
    </location>
</feature>
<dbReference type="STRING" id="1302689.RG47T_5004"/>
<evidence type="ECO:0000256" key="1">
    <source>
        <dbReference type="ARBA" id="ARBA00004651"/>
    </source>
</evidence>
<dbReference type="Pfam" id="PF01943">
    <property type="entry name" value="Polysacc_synt"/>
    <property type="match status" value="1"/>
</dbReference>
<dbReference type="PANTHER" id="PTHR30250">
    <property type="entry name" value="PST FAMILY PREDICTED COLANIC ACID TRANSPORTER"/>
    <property type="match status" value="1"/>
</dbReference>
<feature type="transmembrane region" description="Helical" evidence="6">
    <location>
        <begin position="12"/>
        <end position="33"/>
    </location>
</feature>
<feature type="transmembrane region" description="Helical" evidence="6">
    <location>
        <begin position="443"/>
        <end position="461"/>
    </location>
</feature>
<keyword evidence="5 6" id="KW-0472">Membrane</keyword>
<evidence type="ECO:0000256" key="5">
    <source>
        <dbReference type="ARBA" id="ARBA00023136"/>
    </source>
</evidence>
<organism evidence="7 8">
    <name type="scientific">Mucilaginibacter polytrichastri</name>
    <dbReference type="NCBI Taxonomy" id="1302689"/>
    <lineage>
        <taxon>Bacteria</taxon>
        <taxon>Pseudomonadati</taxon>
        <taxon>Bacteroidota</taxon>
        <taxon>Sphingobacteriia</taxon>
        <taxon>Sphingobacteriales</taxon>
        <taxon>Sphingobacteriaceae</taxon>
        <taxon>Mucilaginibacter</taxon>
    </lineage>
</organism>
<dbReference type="EMBL" id="MPPL01000001">
    <property type="protein sequence ID" value="OKS89520.1"/>
    <property type="molecule type" value="Genomic_DNA"/>
</dbReference>
<dbReference type="AlphaFoldDB" id="A0A1Q6A681"/>
<evidence type="ECO:0000313" key="7">
    <source>
        <dbReference type="EMBL" id="OKS89520.1"/>
    </source>
</evidence>
<dbReference type="PANTHER" id="PTHR30250:SF11">
    <property type="entry name" value="O-ANTIGEN TRANSPORTER-RELATED"/>
    <property type="match status" value="1"/>
</dbReference>
<keyword evidence="2" id="KW-1003">Cell membrane</keyword>
<feature type="transmembrane region" description="Helical" evidence="6">
    <location>
        <begin position="349"/>
        <end position="372"/>
    </location>
</feature>
<feature type="transmembrane region" description="Helical" evidence="6">
    <location>
        <begin position="384"/>
        <end position="405"/>
    </location>
</feature>
<dbReference type="Proteomes" id="UP000186720">
    <property type="component" value="Unassembled WGS sequence"/>
</dbReference>
<feature type="transmembrane region" description="Helical" evidence="6">
    <location>
        <begin position="467"/>
        <end position="484"/>
    </location>
</feature>
<feature type="transmembrane region" description="Helical" evidence="6">
    <location>
        <begin position="83"/>
        <end position="104"/>
    </location>
</feature>
<accession>A0A1Q6A681</accession>
<sequence length="495" mass="56442">MSTAKKFVGQTAVYGLTTIVQRLLSAILTPLYTRAYLPKVYSIFSTMFSYASIIQAVLSFGMETTFFRYLNKYADKKQQVYNNGFWAIIIITGFFLLITLPFTHAIAGLIKIGNDTPQGDFETYIKYFIGILVLDAWCVIPFAKLRADGRPMRYGVIKVVNIVVTVILNLVLIFGIPYLIAHHLSGWQWYSQWYRQGWVGYVFVSNLVASVITLVMLLPELRKISLQVDGDMFKEMLVYSWPMLVANLSYIVNENLDKILLGKLLPVNISEHEVGVYSACARISIFLSLFNQAFRMGAEPFFFSHAKNKNAGHTYARIMDYFVITMCVMFVAVIANIEILKHYVNNRSYWVGLDVVPPLLFGYVSLGIYMNLSVWYKLSDQTKYGLYISGIGAIITIIINVIFIPRYSYMASAWASLIAYASMMILSYIWGQKNYPIPYNLKKNLAYIIASIILVVLSFVVFKRNLFIGNILLILFLGVTFFSERKGIKSILSRK</sequence>
<feature type="transmembrane region" description="Helical" evidence="6">
    <location>
        <begin position="39"/>
        <end position="62"/>
    </location>
</feature>
<feature type="transmembrane region" description="Helical" evidence="6">
    <location>
        <begin position="315"/>
        <end position="337"/>
    </location>
</feature>
<dbReference type="OrthoDB" id="9814608at2"/>
<dbReference type="InterPro" id="IPR002797">
    <property type="entry name" value="Polysacc_synth"/>
</dbReference>
<keyword evidence="4 6" id="KW-1133">Transmembrane helix</keyword>
<reference evidence="7 8" key="1">
    <citation type="submission" date="2016-11" db="EMBL/GenBank/DDBJ databases">
        <title>Whole Genome Sequencing of Mucilaginibacter polytrichastri RG4-7(T) isolated from the moss sample.</title>
        <authorList>
            <person name="Li Y."/>
        </authorList>
    </citation>
    <scope>NUCLEOTIDE SEQUENCE [LARGE SCALE GENOMIC DNA]</scope>
    <source>
        <strain evidence="7 8">RG4-7</strain>
    </source>
</reference>
<keyword evidence="3 6" id="KW-0812">Transmembrane</keyword>
<dbReference type="RefSeq" id="WP_074492613.1">
    <property type="nucleotide sequence ID" value="NZ_FPAM01000003.1"/>
</dbReference>
<comment type="caution">
    <text evidence="7">The sequence shown here is derived from an EMBL/GenBank/DDBJ whole genome shotgun (WGS) entry which is preliminary data.</text>
</comment>
<feature type="transmembrane region" description="Helical" evidence="6">
    <location>
        <begin position="124"/>
        <end position="143"/>
    </location>
</feature>
<protein>
    <submittedName>
        <fullName evidence="7">Uncharacterized protein</fullName>
    </submittedName>
</protein>
<evidence type="ECO:0000256" key="6">
    <source>
        <dbReference type="SAM" id="Phobius"/>
    </source>
</evidence>
<name>A0A1Q6A681_9SPHI</name>
<feature type="transmembrane region" description="Helical" evidence="6">
    <location>
        <begin position="155"/>
        <end position="178"/>
    </location>
</feature>
<dbReference type="InterPro" id="IPR050833">
    <property type="entry name" value="Poly_Biosynth_Transport"/>
</dbReference>
<comment type="subcellular location">
    <subcellularLocation>
        <location evidence="1">Cell membrane</location>
        <topology evidence="1">Multi-pass membrane protein</topology>
    </subcellularLocation>
</comment>